<dbReference type="Proteomes" id="UP001066276">
    <property type="component" value="Chromosome 1_2"/>
</dbReference>
<sequence length="161" mass="17603">MSVMAFKPCLCSGQVTRREGGCAFRKPCLFSGAESREKNRETSPSQRALNDYRRGLADPDCKRVQALLLQVSNGGSKASQILVVGLGTVSHEPQGQVAARGLPGLSGASCRPPLGRRDHRYLAGVQAHRKFKFQALAERRVLGSVHQYYRTGALALWRHGD</sequence>
<organism evidence="1 2">
    <name type="scientific">Pleurodeles waltl</name>
    <name type="common">Iberian ribbed newt</name>
    <dbReference type="NCBI Taxonomy" id="8319"/>
    <lineage>
        <taxon>Eukaryota</taxon>
        <taxon>Metazoa</taxon>
        <taxon>Chordata</taxon>
        <taxon>Craniata</taxon>
        <taxon>Vertebrata</taxon>
        <taxon>Euteleostomi</taxon>
        <taxon>Amphibia</taxon>
        <taxon>Batrachia</taxon>
        <taxon>Caudata</taxon>
        <taxon>Salamandroidea</taxon>
        <taxon>Salamandridae</taxon>
        <taxon>Pleurodelinae</taxon>
        <taxon>Pleurodeles</taxon>
    </lineage>
</organism>
<proteinExistence type="predicted"/>
<protein>
    <submittedName>
        <fullName evidence="1">Uncharacterized protein</fullName>
    </submittedName>
</protein>
<comment type="caution">
    <text evidence="1">The sequence shown here is derived from an EMBL/GenBank/DDBJ whole genome shotgun (WGS) entry which is preliminary data.</text>
</comment>
<evidence type="ECO:0000313" key="2">
    <source>
        <dbReference type="Proteomes" id="UP001066276"/>
    </source>
</evidence>
<evidence type="ECO:0000313" key="1">
    <source>
        <dbReference type="EMBL" id="KAJ1210865.1"/>
    </source>
</evidence>
<name>A0AAV7WDC8_PLEWA</name>
<gene>
    <name evidence="1" type="ORF">NDU88_006227</name>
</gene>
<accession>A0AAV7WDC8</accession>
<keyword evidence="2" id="KW-1185">Reference proteome</keyword>
<dbReference type="AlphaFoldDB" id="A0AAV7WDC8"/>
<dbReference type="EMBL" id="JANPWB010000002">
    <property type="protein sequence ID" value="KAJ1210865.1"/>
    <property type="molecule type" value="Genomic_DNA"/>
</dbReference>
<reference evidence="1" key="1">
    <citation type="journal article" date="2022" name="bioRxiv">
        <title>Sequencing and chromosome-scale assembly of the giantPleurodeles waltlgenome.</title>
        <authorList>
            <person name="Brown T."/>
            <person name="Elewa A."/>
            <person name="Iarovenko S."/>
            <person name="Subramanian E."/>
            <person name="Araus A.J."/>
            <person name="Petzold A."/>
            <person name="Susuki M."/>
            <person name="Suzuki K.-i.T."/>
            <person name="Hayashi T."/>
            <person name="Toyoda A."/>
            <person name="Oliveira C."/>
            <person name="Osipova E."/>
            <person name="Leigh N.D."/>
            <person name="Simon A."/>
            <person name="Yun M.H."/>
        </authorList>
    </citation>
    <scope>NUCLEOTIDE SEQUENCE</scope>
    <source>
        <strain evidence="1">20211129_DDA</strain>
        <tissue evidence="1">Liver</tissue>
    </source>
</reference>